<evidence type="ECO:0000313" key="2">
    <source>
        <dbReference type="EMBL" id="MFD1053400.1"/>
    </source>
</evidence>
<keyword evidence="3" id="KW-1185">Reference proteome</keyword>
<evidence type="ECO:0000256" key="1">
    <source>
        <dbReference type="SAM" id="MobiDB-lite"/>
    </source>
</evidence>
<comment type="caution">
    <text evidence="2">The sequence shown here is derived from an EMBL/GenBank/DDBJ whole genome shotgun (WGS) entry which is preliminary data.</text>
</comment>
<reference evidence="3" key="1">
    <citation type="journal article" date="2019" name="Int. J. Syst. Evol. Microbiol.">
        <title>The Global Catalogue of Microorganisms (GCM) 10K type strain sequencing project: providing services to taxonomists for standard genome sequencing and annotation.</title>
        <authorList>
            <consortium name="The Broad Institute Genomics Platform"/>
            <consortium name="The Broad Institute Genome Sequencing Center for Infectious Disease"/>
            <person name="Wu L."/>
            <person name="Ma J."/>
        </authorList>
    </citation>
    <scope>NUCLEOTIDE SEQUENCE [LARGE SCALE GENOMIC DNA]</scope>
    <source>
        <strain evidence="3">CCUG 57508</strain>
    </source>
</reference>
<dbReference type="RefSeq" id="WP_386050803.1">
    <property type="nucleotide sequence ID" value="NZ_JBHTKH010000001.1"/>
</dbReference>
<dbReference type="Proteomes" id="UP001597046">
    <property type="component" value="Unassembled WGS sequence"/>
</dbReference>
<accession>A0ABW3MS55</accession>
<feature type="region of interest" description="Disordered" evidence="1">
    <location>
        <begin position="39"/>
        <end position="59"/>
    </location>
</feature>
<dbReference type="EMBL" id="JBHTKH010000001">
    <property type="protein sequence ID" value="MFD1053400.1"/>
    <property type="molecule type" value="Genomic_DNA"/>
</dbReference>
<proteinExistence type="predicted"/>
<name>A0ABW3MS55_9MICO</name>
<gene>
    <name evidence="2" type="ORF">ACFQ2V_03705</name>
</gene>
<protein>
    <submittedName>
        <fullName evidence="2">Uncharacterized protein</fullName>
    </submittedName>
</protein>
<sequence length="80" mass="9324">MTVELHPLDREAPLLESMTIRELIAELVRLQDMIDRDAASNGYRPIPGQMHRRAELQRRERRITRELDRRYAGGLRSVGA</sequence>
<organism evidence="2 3">
    <name type="scientific">Terrabacter terrigena</name>
    <dbReference type="NCBI Taxonomy" id="574718"/>
    <lineage>
        <taxon>Bacteria</taxon>
        <taxon>Bacillati</taxon>
        <taxon>Actinomycetota</taxon>
        <taxon>Actinomycetes</taxon>
        <taxon>Micrococcales</taxon>
        <taxon>Intrasporangiaceae</taxon>
        <taxon>Terrabacter</taxon>
    </lineage>
</organism>
<evidence type="ECO:0000313" key="3">
    <source>
        <dbReference type="Proteomes" id="UP001597046"/>
    </source>
</evidence>